<dbReference type="OrthoDB" id="9795011at2"/>
<dbReference type="Pfam" id="PF21597">
    <property type="entry name" value="TetR_C_43"/>
    <property type="match status" value="1"/>
</dbReference>
<dbReference type="Gene3D" id="1.10.357.10">
    <property type="entry name" value="Tetracycline Repressor, domain 2"/>
    <property type="match status" value="1"/>
</dbReference>
<gene>
    <name evidence="6" type="ORF">CA982_04605</name>
</gene>
<protein>
    <submittedName>
        <fullName evidence="6">TetR family transcriptional regulator</fullName>
    </submittedName>
</protein>
<keyword evidence="1" id="KW-0805">Transcription regulation</keyword>
<dbReference type="InterPro" id="IPR009057">
    <property type="entry name" value="Homeodomain-like_sf"/>
</dbReference>
<keyword evidence="2 4" id="KW-0238">DNA-binding</keyword>
<comment type="caution">
    <text evidence="6">The sequence shown here is derived from an EMBL/GenBank/DDBJ whole genome shotgun (WGS) entry which is preliminary data.</text>
</comment>
<reference evidence="6 7" key="1">
    <citation type="submission" date="2017-05" db="EMBL/GenBank/DDBJ databases">
        <title>Biotechnological potential of actinobacteria isolated from South African environments.</title>
        <authorList>
            <person name="Le Roes-Hill M."/>
            <person name="Prins A."/>
            <person name="Durrell K.A."/>
        </authorList>
    </citation>
    <scope>NUCLEOTIDE SEQUENCE [LARGE SCALE GENOMIC DNA]</scope>
    <source>
        <strain evidence="6">BS2</strain>
    </source>
</reference>
<evidence type="ECO:0000256" key="2">
    <source>
        <dbReference type="ARBA" id="ARBA00023125"/>
    </source>
</evidence>
<dbReference type="InterPro" id="IPR001647">
    <property type="entry name" value="HTH_TetR"/>
</dbReference>
<dbReference type="GO" id="GO:0000976">
    <property type="term" value="F:transcription cis-regulatory region binding"/>
    <property type="evidence" value="ECO:0007669"/>
    <property type="project" value="TreeGrafter"/>
</dbReference>
<dbReference type="PROSITE" id="PS50977">
    <property type="entry name" value="HTH_TETR_2"/>
    <property type="match status" value="1"/>
</dbReference>
<dbReference type="PANTHER" id="PTHR30055">
    <property type="entry name" value="HTH-TYPE TRANSCRIPTIONAL REGULATOR RUTR"/>
    <property type="match status" value="1"/>
</dbReference>
<dbReference type="PANTHER" id="PTHR30055:SF234">
    <property type="entry name" value="HTH-TYPE TRANSCRIPTIONAL REGULATOR BETI"/>
    <property type="match status" value="1"/>
</dbReference>
<evidence type="ECO:0000256" key="1">
    <source>
        <dbReference type="ARBA" id="ARBA00023015"/>
    </source>
</evidence>
<dbReference type="PRINTS" id="PR00455">
    <property type="entry name" value="HTHTETR"/>
</dbReference>
<feature type="DNA-binding region" description="H-T-H motif" evidence="4">
    <location>
        <begin position="35"/>
        <end position="54"/>
    </location>
</feature>
<proteinExistence type="predicted"/>
<dbReference type="InterPro" id="IPR036271">
    <property type="entry name" value="Tet_transcr_reg_TetR-rel_C_sf"/>
</dbReference>
<evidence type="ECO:0000259" key="5">
    <source>
        <dbReference type="PROSITE" id="PS50977"/>
    </source>
</evidence>
<dbReference type="InterPro" id="IPR049445">
    <property type="entry name" value="TetR_SbtR-like_C"/>
</dbReference>
<evidence type="ECO:0000256" key="4">
    <source>
        <dbReference type="PROSITE-ProRule" id="PRU00335"/>
    </source>
</evidence>
<accession>A0A243QE34</accession>
<keyword evidence="3" id="KW-0804">Transcription</keyword>
<dbReference type="AlphaFoldDB" id="A0A243QE34"/>
<feature type="domain" description="HTH tetR-type" evidence="5">
    <location>
        <begin position="13"/>
        <end position="72"/>
    </location>
</feature>
<keyword evidence="7" id="KW-1185">Reference proteome</keyword>
<sequence length="201" mass="21296">MSAGRTARQVQAERSRVALLEAAAAAFVDAGVQAPVRDIAARARVGVGTVYRHFPTRAELVTAVYRHQVDECAALAEQLLAEQVPPRAALCRWTSAFTDFLVTKHGLSDALSSDDPSLVDLHALIFDTLVPAFASLLEPAQATGEVSEDICALTFLRAIGNLCIVGPGYTDADARAMVGLLLIGSGASSAEHEHEHEHAGR</sequence>
<evidence type="ECO:0000313" key="7">
    <source>
        <dbReference type="Proteomes" id="UP000194632"/>
    </source>
</evidence>
<dbReference type="Proteomes" id="UP000194632">
    <property type="component" value="Unassembled WGS sequence"/>
</dbReference>
<dbReference type="SUPFAM" id="SSF48498">
    <property type="entry name" value="Tetracyclin repressor-like, C-terminal domain"/>
    <property type="match status" value="1"/>
</dbReference>
<dbReference type="GO" id="GO:0003700">
    <property type="term" value="F:DNA-binding transcription factor activity"/>
    <property type="evidence" value="ECO:0007669"/>
    <property type="project" value="TreeGrafter"/>
</dbReference>
<name>A0A243QE34_9ACTN</name>
<dbReference type="EMBL" id="NGFO01000004">
    <property type="protein sequence ID" value="OUC79991.1"/>
    <property type="molecule type" value="Genomic_DNA"/>
</dbReference>
<dbReference type="Pfam" id="PF00440">
    <property type="entry name" value="TetR_N"/>
    <property type="match status" value="1"/>
</dbReference>
<organism evidence="6 7">
    <name type="scientific">Gordonia lacunae</name>
    <dbReference type="NCBI Taxonomy" id="417102"/>
    <lineage>
        <taxon>Bacteria</taxon>
        <taxon>Bacillati</taxon>
        <taxon>Actinomycetota</taxon>
        <taxon>Actinomycetes</taxon>
        <taxon>Mycobacteriales</taxon>
        <taxon>Gordoniaceae</taxon>
        <taxon>Gordonia</taxon>
    </lineage>
</organism>
<dbReference type="STRING" id="417102.CA982_04605"/>
<dbReference type="SUPFAM" id="SSF46689">
    <property type="entry name" value="Homeodomain-like"/>
    <property type="match status" value="1"/>
</dbReference>
<evidence type="ECO:0000313" key="6">
    <source>
        <dbReference type="EMBL" id="OUC79991.1"/>
    </source>
</evidence>
<evidence type="ECO:0000256" key="3">
    <source>
        <dbReference type="ARBA" id="ARBA00023163"/>
    </source>
</evidence>
<dbReference type="InterPro" id="IPR050109">
    <property type="entry name" value="HTH-type_TetR-like_transc_reg"/>
</dbReference>